<dbReference type="SUPFAM" id="SSF53474">
    <property type="entry name" value="alpha/beta-Hydrolases"/>
    <property type="match status" value="1"/>
</dbReference>
<dbReference type="Proteomes" id="UP000290649">
    <property type="component" value="Unassembled WGS sequence"/>
</dbReference>
<dbReference type="GO" id="GO:0006508">
    <property type="term" value="P:proteolysis"/>
    <property type="evidence" value="ECO:0007669"/>
    <property type="project" value="InterPro"/>
</dbReference>
<gene>
    <name evidence="3" type="ORF">DS745_19890</name>
</gene>
<dbReference type="PANTHER" id="PTHR43798:SF33">
    <property type="entry name" value="HYDROLASE, PUTATIVE (AFU_ORTHOLOGUE AFUA_2G14860)-RELATED"/>
    <property type="match status" value="1"/>
</dbReference>
<evidence type="ECO:0000313" key="3">
    <source>
        <dbReference type="EMBL" id="RXI98580.1"/>
    </source>
</evidence>
<comment type="caution">
    <text evidence="3">The sequence shown here is derived from an EMBL/GenBank/DDBJ whole genome shotgun (WGS) entry which is preliminary data.</text>
</comment>
<proteinExistence type="predicted"/>
<dbReference type="AlphaFoldDB" id="A0A4Q0VT28"/>
<dbReference type="Pfam" id="PF12146">
    <property type="entry name" value="Hydrolase_4"/>
    <property type="match status" value="1"/>
</dbReference>
<evidence type="ECO:0000313" key="4">
    <source>
        <dbReference type="Proteomes" id="UP000290649"/>
    </source>
</evidence>
<dbReference type="InterPro" id="IPR002410">
    <property type="entry name" value="Peptidase_S33"/>
</dbReference>
<organism evidence="3 4">
    <name type="scientific">Anaerobacillus alkaliphilus</name>
    <dbReference type="NCBI Taxonomy" id="1548597"/>
    <lineage>
        <taxon>Bacteria</taxon>
        <taxon>Bacillati</taxon>
        <taxon>Bacillota</taxon>
        <taxon>Bacilli</taxon>
        <taxon>Bacillales</taxon>
        <taxon>Bacillaceae</taxon>
        <taxon>Anaerobacillus</taxon>
    </lineage>
</organism>
<sequence length="324" mass="37681">MFARKTRKMNSDLGIAVLEEVEIGKVKQTILIRGEDIHNPIMLFLHGGPGTAQIGFAPKFQGELEKEFTVVNWDQRGSGLSYSTELKKEDLLIEQFVSDTIELITYLLEKFKQPKLFLVGHSWGTVLGILVSQKSPELLYSYIGIGQVVNMKEGEKISYEYTIRKAQELNKKKAIKQLANYDINDLKTLDIQRKWLTEFGGSYINVSMYNLIYSNMIFAKEYTFRDWMNYMKAGKSSLHALWDQMLEIDFLTTATELQVPVYLLTGKHDYQTPFSLAERYYDKLQCPYKELIWFEKSGHLLNYEETNKFNYVCIEIKKEQCIVV</sequence>
<dbReference type="Gene3D" id="3.40.50.1820">
    <property type="entry name" value="alpha/beta hydrolase"/>
    <property type="match status" value="1"/>
</dbReference>
<dbReference type="EMBL" id="QOUX01000046">
    <property type="protein sequence ID" value="RXI98580.1"/>
    <property type="molecule type" value="Genomic_DNA"/>
</dbReference>
<dbReference type="OrthoDB" id="53505at2"/>
<dbReference type="InterPro" id="IPR029058">
    <property type="entry name" value="AB_hydrolase_fold"/>
</dbReference>
<dbReference type="InterPro" id="IPR050266">
    <property type="entry name" value="AB_hydrolase_sf"/>
</dbReference>
<dbReference type="RefSeq" id="WP_129079934.1">
    <property type="nucleotide sequence ID" value="NZ_QOUX01000046.1"/>
</dbReference>
<dbReference type="PRINTS" id="PR00793">
    <property type="entry name" value="PROAMNOPTASE"/>
</dbReference>
<dbReference type="GO" id="GO:0016020">
    <property type="term" value="C:membrane"/>
    <property type="evidence" value="ECO:0007669"/>
    <property type="project" value="TreeGrafter"/>
</dbReference>
<keyword evidence="4" id="KW-1185">Reference proteome</keyword>
<evidence type="ECO:0000259" key="2">
    <source>
        <dbReference type="Pfam" id="PF12146"/>
    </source>
</evidence>
<feature type="domain" description="Serine aminopeptidase S33" evidence="2">
    <location>
        <begin position="65"/>
        <end position="304"/>
    </location>
</feature>
<accession>A0A4Q0VT28</accession>
<name>A0A4Q0VT28_9BACI</name>
<dbReference type="GO" id="GO:0008233">
    <property type="term" value="F:peptidase activity"/>
    <property type="evidence" value="ECO:0007669"/>
    <property type="project" value="InterPro"/>
</dbReference>
<dbReference type="PANTHER" id="PTHR43798">
    <property type="entry name" value="MONOACYLGLYCEROL LIPASE"/>
    <property type="match status" value="1"/>
</dbReference>
<keyword evidence="1 3" id="KW-0378">Hydrolase</keyword>
<dbReference type="InterPro" id="IPR022742">
    <property type="entry name" value="Hydrolase_4"/>
</dbReference>
<evidence type="ECO:0000256" key="1">
    <source>
        <dbReference type="ARBA" id="ARBA00022801"/>
    </source>
</evidence>
<reference evidence="3 4" key="1">
    <citation type="journal article" date="2019" name="Int. J. Syst. Evol. Microbiol.">
        <title>Anaerobacillus alkaliphilus sp. nov., a novel alkaliphilic and moderately halophilic bacterium.</title>
        <authorList>
            <person name="Borsodi A.K."/>
            <person name="Aszalos J.M."/>
            <person name="Bihari P."/>
            <person name="Nagy I."/>
            <person name="Schumann P."/>
            <person name="Sproer C."/>
            <person name="Kovacs A.L."/>
            <person name="Boka K."/>
            <person name="Dobosy P."/>
            <person name="Ovari M."/>
            <person name="Szili-Kovacs T."/>
            <person name="Toth E."/>
        </authorList>
    </citation>
    <scope>NUCLEOTIDE SEQUENCE [LARGE SCALE GENOMIC DNA]</scope>
    <source>
        <strain evidence="3 4">B16-10</strain>
    </source>
</reference>
<protein>
    <submittedName>
        <fullName evidence="3">Alpha/beta hydrolase</fullName>
    </submittedName>
</protein>